<name>A0AAU9PT37_9ASTR</name>
<dbReference type="AlphaFoldDB" id="A0AAU9PT37"/>
<reference evidence="1 2" key="1">
    <citation type="submission" date="2022-01" db="EMBL/GenBank/DDBJ databases">
        <authorList>
            <person name="Xiong W."/>
            <person name="Schranz E."/>
        </authorList>
    </citation>
    <scope>NUCLEOTIDE SEQUENCE [LARGE SCALE GENOMIC DNA]</scope>
</reference>
<accession>A0AAU9PT37</accession>
<gene>
    <name evidence="1" type="ORF">LVIROSA_LOCUS38491</name>
</gene>
<proteinExistence type="predicted"/>
<dbReference type="Proteomes" id="UP001157418">
    <property type="component" value="Unassembled WGS sequence"/>
</dbReference>
<organism evidence="1 2">
    <name type="scientific">Lactuca virosa</name>
    <dbReference type="NCBI Taxonomy" id="75947"/>
    <lineage>
        <taxon>Eukaryota</taxon>
        <taxon>Viridiplantae</taxon>
        <taxon>Streptophyta</taxon>
        <taxon>Embryophyta</taxon>
        <taxon>Tracheophyta</taxon>
        <taxon>Spermatophyta</taxon>
        <taxon>Magnoliopsida</taxon>
        <taxon>eudicotyledons</taxon>
        <taxon>Gunneridae</taxon>
        <taxon>Pentapetalae</taxon>
        <taxon>asterids</taxon>
        <taxon>campanulids</taxon>
        <taxon>Asterales</taxon>
        <taxon>Asteraceae</taxon>
        <taxon>Cichorioideae</taxon>
        <taxon>Cichorieae</taxon>
        <taxon>Lactucinae</taxon>
        <taxon>Lactuca</taxon>
    </lineage>
</organism>
<protein>
    <submittedName>
        <fullName evidence="1">Uncharacterized protein</fullName>
    </submittedName>
</protein>
<sequence>MGWMLQEGISESFDKSMCTETFVSNSKRLYKTYNDYVMEQGFKLMKENYGFEIPEHDMSSGRSEELQYALASFSNEGYVASSGLDRSSFEAFKASLIKEEELSMILIRCLVVYPCNECLYFFHL</sequence>
<comment type="caution">
    <text evidence="1">The sequence shown here is derived from an EMBL/GenBank/DDBJ whole genome shotgun (WGS) entry which is preliminary data.</text>
</comment>
<evidence type="ECO:0000313" key="2">
    <source>
        <dbReference type="Proteomes" id="UP001157418"/>
    </source>
</evidence>
<dbReference type="EMBL" id="CAKMRJ010005745">
    <property type="protein sequence ID" value="CAH1453228.1"/>
    <property type="molecule type" value="Genomic_DNA"/>
</dbReference>
<keyword evidence="2" id="KW-1185">Reference proteome</keyword>
<evidence type="ECO:0000313" key="1">
    <source>
        <dbReference type="EMBL" id="CAH1453228.1"/>
    </source>
</evidence>